<organism evidence="2 3">
    <name type="scientific">Dyadobacter helix</name>
    <dbReference type="NCBI Taxonomy" id="2822344"/>
    <lineage>
        <taxon>Bacteria</taxon>
        <taxon>Pseudomonadati</taxon>
        <taxon>Bacteroidota</taxon>
        <taxon>Cytophagia</taxon>
        <taxon>Cytophagales</taxon>
        <taxon>Spirosomataceae</taxon>
        <taxon>Dyadobacter</taxon>
    </lineage>
</organism>
<proteinExistence type="predicted"/>
<comment type="caution">
    <text evidence="2">The sequence shown here is derived from an EMBL/GenBank/DDBJ whole genome shotgun (WGS) entry which is preliminary data.</text>
</comment>
<keyword evidence="3" id="KW-1185">Reference proteome</keyword>
<name>A0A916NN73_9BACT</name>
<keyword evidence="1" id="KW-0472">Membrane</keyword>
<dbReference type="AlphaFoldDB" id="A0A916NN73"/>
<dbReference type="EMBL" id="CAJRAF010000002">
    <property type="protein sequence ID" value="CAG5011008.1"/>
    <property type="molecule type" value="Genomic_DNA"/>
</dbReference>
<feature type="transmembrane region" description="Helical" evidence="1">
    <location>
        <begin position="15"/>
        <end position="36"/>
    </location>
</feature>
<gene>
    <name evidence="2" type="ORF">DYBT9275_04860</name>
</gene>
<dbReference type="Proteomes" id="UP000680038">
    <property type="component" value="Unassembled WGS sequence"/>
</dbReference>
<evidence type="ECO:0000313" key="3">
    <source>
        <dbReference type="Proteomes" id="UP000680038"/>
    </source>
</evidence>
<keyword evidence="1" id="KW-0812">Transmembrane</keyword>
<accession>A0A916NN73</accession>
<evidence type="ECO:0000256" key="1">
    <source>
        <dbReference type="SAM" id="Phobius"/>
    </source>
</evidence>
<keyword evidence="1" id="KW-1133">Transmembrane helix</keyword>
<reference evidence="2" key="1">
    <citation type="submission" date="2021-04" db="EMBL/GenBank/DDBJ databases">
        <authorList>
            <person name="Rodrigo-Torres L."/>
            <person name="Arahal R. D."/>
            <person name="Lucena T."/>
        </authorList>
    </citation>
    <scope>NUCLEOTIDE SEQUENCE</scope>
    <source>
        <strain evidence="2">CECT 9275</strain>
    </source>
</reference>
<protein>
    <submittedName>
        <fullName evidence="2">Uncharacterized protein</fullName>
    </submittedName>
</protein>
<evidence type="ECO:0000313" key="2">
    <source>
        <dbReference type="EMBL" id="CAG5011008.1"/>
    </source>
</evidence>
<sequence length="37" mass="4341">MFRILTSISNEDFGLFFMNLIFAQSFEVGISDFYVLQ</sequence>